<keyword evidence="3" id="KW-1185">Reference proteome</keyword>
<dbReference type="EMBL" id="FOTK01000030">
    <property type="protein sequence ID" value="SFM40700.1"/>
    <property type="molecule type" value="Genomic_DNA"/>
</dbReference>
<dbReference type="Gene3D" id="3.40.50.1110">
    <property type="entry name" value="SGNH hydrolase"/>
    <property type="match status" value="1"/>
</dbReference>
<dbReference type="InterPro" id="IPR013830">
    <property type="entry name" value="SGNH_hydro"/>
</dbReference>
<organism evidence="2 3">
    <name type="scientific">Methylobacterium pseudosasicola</name>
    <dbReference type="NCBI Taxonomy" id="582667"/>
    <lineage>
        <taxon>Bacteria</taxon>
        <taxon>Pseudomonadati</taxon>
        <taxon>Pseudomonadota</taxon>
        <taxon>Alphaproteobacteria</taxon>
        <taxon>Hyphomicrobiales</taxon>
        <taxon>Methylobacteriaceae</taxon>
        <taxon>Methylobacterium</taxon>
    </lineage>
</organism>
<dbReference type="RefSeq" id="WP_092044491.1">
    <property type="nucleotide sequence ID" value="NZ_FOTK01000030.1"/>
</dbReference>
<dbReference type="GO" id="GO:0016788">
    <property type="term" value="F:hydrolase activity, acting on ester bonds"/>
    <property type="evidence" value="ECO:0007669"/>
    <property type="project" value="UniProtKB-ARBA"/>
</dbReference>
<gene>
    <name evidence="2" type="ORF">SAMN05192568_103041</name>
</gene>
<evidence type="ECO:0000259" key="1">
    <source>
        <dbReference type="Pfam" id="PF13472"/>
    </source>
</evidence>
<dbReference type="OrthoDB" id="8355047at2"/>
<name>A0A1I4QLV8_9HYPH</name>
<evidence type="ECO:0000313" key="3">
    <source>
        <dbReference type="Proteomes" id="UP000199048"/>
    </source>
</evidence>
<dbReference type="Pfam" id="PF13472">
    <property type="entry name" value="Lipase_GDSL_2"/>
    <property type="match status" value="1"/>
</dbReference>
<dbReference type="InterPro" id="IPR036514">
    <property type="entry name" value="SGNH_hydro_sf"/>
</dbReference>
<reference evidence="3" key="1">
    <citation type="submission" date="2016-10" db="EMBL/GenBank/DDBJ databases">
        <authorList>
            <person name="Varghese N."/>
            <person name="Submissions S."/>
        </authorList>
    </citation>
    <scope>NUCLEOTIDE SEQUENCE [LARGE SCALE GENOMIC DNA]</scope>
    <source>
        <strain evidence="3">BL36</strain>
    </source>
</reference>
<evidence type="ECO:0000313" key="2">
    <source>
        <dbReference type="EMBL" id="SFM40700.1"/>
    </source>
</evidence>
<proteinExistence type="predicted"/>
<accession>A0A1I4QLV8</accession>
<dbReference type="STRING" id="582667.SAMN05192568_103041"/>
<dbReference type="Proteomes" id="UP000199048">
    <property type="component" value="Unassembled WGS sequence"/>
</dbReference>
<dbReference type="SUPFAM" id="SSF52266">
    <property type="entry name" value="SGNH hydrolase"/>
    <property type="match status" value="1"/>
</dbReference>
<protein>
    <submittedName>
        <fullName evidence="2">Lysophospholipase L1</fullName>
    </submittedName>
</protein>
<dbReference type="AlphaFoldDB" id="A0A1I4QLV8"/>
<feature type="domain" description="SGNH hydrolase-type esterase" evidence="1">
    <location>
        <begin position="71"/>
        <end position="213"/>
    </location>
</feature>
<sequence length="230" mass="24386">MRRYVFPSLLGLVSLVLGGFAGWSLHKPAADARAYAVMRGIAVQVSLDETPGDYVFWGGDSQVELQPGGQRPCGLDFVNGGFSGATAAAYLDHLAGLTFRHTPKVAALTIGTNDILLKNNPRSAEAAARFEASVEAIVKRLQALSPRVVVTALPPIGRESGRFLDAAAVPDYTLRLHALCARLGCTFADPFASLRDGETGYAKPGALRDGLHLAAYRPAMAALEPVLCRP</sequence>